<proteinExistence type="predicted"/>
<dbReference type="AlphaFoldDB" id="A0A382HMA0"/>
<sequence length="55" mass="6462">METIYKVLGLWVFGKVSRFIGFYIFWLAWFVLLVVGLYHLLGEEGFSMLVDEISK</sequence>
<gene>
    <name evidence="2" type="ORF">METZ01_LOCUS241260</name>
</gene>
<feature type="transmembrane region" description="Helical" evidence="1">
    <location>
        <begin position="20"/>
        <end position="41"/>
    </location>
</feature>
<protein>
    <submittedName>
        <fullName evidence="2">Uncharacterized protein</fullName>
    </submittedName>
</protein>
<keyword evidence="1" id="KW-1133">Transmembrane helix</keyword>
<dbReference type="EMBL" id="UINC01062114">
    <property type="protein sequence ID" value="SVB88406.1"/>
    <property type="molecule type" value="Genomic_DNA"/>
</dbReference>
<organism evidence="2">
    <name type="scientific">marine metagenome</name>
    <dbReference type="NCBI Taxonomy" id="408172"/>
    <lineage>
        <taxon>unclassified sequences</taxon>
        <taxon>metagenomes</taxon>
        <taxon>ecological metagenomes</taxon>
    </lineage>
</organism>
<evidence type="ECO:0000256" key="1">
    <source>
        <dbReference type="SAM" id="Phobius"/>
    </source>
</evidence>
<name>A0A382HMA0_9ZZZZ</name>
<evidence type="ECO:0000313" key="2">
    <source>
        <dbReference type="EMBL" id="SVB88406.1"/>
    </source>
</evidence>
<keyword evidence="1" id="KW-0472">Membrane</keyword>
<keyword evidence="1" id="KW-0812">Transmembrane</keyword>
<reference evidence="2" key="1">
    <citation type="submission" date="2018-05" db="EMBL/GenBank/DDBJ databases">
        <authorList>
            <person name="Lanie J.A."/>
            <person name="Ng W.-L."/>
            <person name="Kazmierczak K.M."/>
            <person name="Andrzejewski T.M."/>
            <person name="Davidsen T.M."/>
            <person name="Wayne K.J."/>
            <person name="Tettelin H."/>
            <person name="Glass J.I."/>
            <person name="Rusch D."/>
            <person name="Podicherti R."/>
            <person name="Tsui H.-C.T."/>
            <person name="Winkler M.E."/>
        </authorList>
    </citation>
    <scope>NUCLEOTIDE SEQUENCE</scope>
</reference>
<accession>A0A382HMA0</accession>